<name>A0A174S9P2_BACT4</name>
<dbReference type="AlphaFoldDB" id="A0A174S9P2"/>
<dbReference type="Proteomes" id="UP000095541">
    <property type="component" value="Unassembled WGS sequence"/>
</dbReference>
<protein>
    <submittedName>
        <fullName evidence="1">Uncharacterized protein</fullName>
    </submittedName>
</protein>
<sequence length="44" mass="5052">MGHNFGNGVPRKIVICEDGRYCLFESIFFQWGRGAFSWLSPLNT</sequence>
<dbReference type="EMBL" id="CZBI01000003">
    <property type="protein sequence ID" value="CUP94544.1"/>
    <property type="molecule type" value="Genomic_DNA"/>
</dbReference>
<accession>A0A174S9P2</accession>
<proteinExistence type="predicted"/>
<evidence type="ECO:0000313" key="2">
    <source>
        <dbReference type="Proteomes" id="UP000095541"/>
    </source>
</evidence>
<evidence type="ECO:0000313" key="1">
    <source>
        <dbReference type="EMBL" id="CUP94544.1"/>
    </source>
</evidence>
<organism evidence="1 2">
    <name type="scientific">Bacteroides thetaiotaomicron</name>
    <dbReference type="NCBI Taxonomy" id="818"/>
    <lineage>
        <taxon>Bacteria</taxon>
        <taxon>Pseudomonadati</taxon>
        <taxon>Bacteroidota</taxon>
        <taxon>Bacteroidia</taxon>
        <taxon>Bacteroidales</taxon>
        <taxon>Bacteroidaceae</taxon>
        <taxon>Bacteroides</taxon>
    </lineage>
</organism>
<gene>
    <name evidence="1" type="ORF">ERS852557_02186</name>
</gene>
<reference evidence="1 2" key="1">
    <citation type="submission" date="2015-09" db="EMBL/GenBank/DDBJ databases">
        <authorList>
            <consortium name="Pathogen Informatics"/>
        </authorList>
    </citation>
    <scope>NUCLEOTIDE SEQUENCE [LARGE SCALE GENOMIC DNA]</scope>
    <source>
        <strain evidence="1 2">2789STDY5834945</strain>
    </source>
</reference>